<dbReference type="AlphaFoldDB" id="W5TQS9"/>
<name>W5TQS9_9NOCA</name>
<keyword evidence="2" id="KW-1185">Reference proteome</keyword>
<dbReference type="KEGG" id="nno:NONO_c68350"/>
<accession>W5TQS9</accession>
<dbReference type="InterPro" id="IPR043504">
    <property type="entry name" value="Peptidase_S1_PA_chymotrypsin"/>
</dbReference>
<dbReference type="PATRIC" id="fig|1415166.3.peg.7020"/>
<dbReference type="GO" id="GO:0004252">
    <property type="term" value="F:serine-type endopeptidase activity"/>
    <property type="evidence" value="ECO:0007669"/>
    <property type="project" value="InterPro"/>
</dbReference>
<reference evidence="1 2" key="1">
    <citation type="journal article" date="2014" name="Appl. Environ. Microbiol.">
        <title>Insights into the Microbial Degradation of Rubber and Gutta-Percha by Analysis of the Complete Genome of Nocardia nova SH22a.</title>
        <authorList>
            <person name="Luo Q."/>
            <person name="Hiessl S."/>
            <person name="Poehlein A."/>
            <person name="Daniel R."/>
            <person name="Steinbuchel A."/>
        </authorList>
    </citation>
    <scope>NUCLEOTIDE SEQUENCE [LARGE SCALE GENOMIC DNA]</scope>
    <source>
        <strain evidence="1">SH22a</strain>
    </source>
</reference>
<protein>
    <recommendedName>
        <fullName evidence="3">Peptidase S1 domain-containing protein</fullName>
    </recommendedName>
</protein>
<dbReference type="InterPro" id="IPR018114">
    <property type="entry name" value="TRYPSIN_HIS"/>
</dbReference>
<dbReference type="Proteomes" id="UP000019150">
    <property type="component" value="Chromosome"/>
</dbReference>
<dbReference type="EMBL" id="CP006850">
    <property type="protein sequence ID" value="AHH21602.1"/>
    <property type="molecule type" value="Genomic_DNA"/>
</dbReference>
<dbReference type="Gene3D" id="2.40.10.10">
    <property type="entry name" value="Trypsin-like serine proteases"/>
    <property type="match status" value="2"/>
</dbReference>
<dbReference type="PROSITE" id="PS00134">
    <property type="entry name" value="TRYPSIN_HIS"/>
    <property type="match status" value="1"/>
</dbReference>
<dbReference type="eggNOG" id="COG5640">
    <property type="taxonomic scope" value="Bacteria"/>
</dbReference>
<gene>
    <name evidence="1" type="ORF">NONO_c68350</name>
</gene>
<proteinExistence type="predicted"/>
<evidence type="ECO:0008006" key="3">
    <source>
        <dbReference type="Google" id="ProtNLM"/>
    </source>
</evidence>
<dbReference type="GO" id="GO:0006508">
    <property type="term" value="P:proteolysis"/>
    <property type="evidence" value="ECO:0007669"/>
    <property type="project" value="InterPro"/>
</dbReference>
<dbReference type="InterPro" id="IPR009003">
    <property type="entry name" value="Peptidase_S1_PA"/>
</dbReference>
<dbReference type="HOGENOM" id="CLU_1018751_0_0_11"/>
<evidence type="ECO:0000313" key="2">
    <source>
        <dbReference type="Proteomes" id="UP000019150"/>
    </source>
</evidence>
<organism evidence="1 2">
    <name type="scientific">Nocardia nova SH22a</name>
    <dbReference type="NCBI Taxonomy" id="1415166"/>
    <lineage>
        <taxon>Bacteria</taxon>
        <taxon>Bacillati</taxon>
        <taxon>Actinomycetota</taxon>
        <taxon>Actinomycetes</taxon>
        <taxon>Mycobacteriales</taxon>
        <taxon>Nocardiaceae</taxon>
        <taxon>Nocardia</taxon>
    </lineage>
</organism>
<dbReference type="STRING" id="1415166.NONO_c68350"/>
<sequence>MRPAITACSLLRFCTYLNREDEEKVNGDEQVDLATQLEAVLVRNDEGAGMKKLIAGSLTALALVGALGFEAKTSNAQSADLISVGPGTAILSPLPCTVATSGHDAAGHAVALTAGHCMLAQGSDVFVGPFKIGHFASWTSKWALLQSDSTSDWAIIQLDPDIRMDETIPGGVPIWAFGTNPVAGPLTKFGTTTRTTHGTVDEMADNVIHATNTSLWGDSGGPAYVGNALVGLTSAIDLSSISAGIGTLFSGIDGILSEINSRPDIVGYGFTIG</sequence>
<evidence type="ECO:0000313" key="1">
    <source>
        <dbReference type="EMBL" id="AHH21602.1"/>
    </source>
</evidence>
<dbReference type="SUPFAM" id="SSF50494">
    <property type="entry name" value="Trypsin-like serine proteases"/>
    <property type="match status" value="1"/>
</dbReference>